<dbReference type="InterPro" id="IPR029063">
    <property type="entry name" value="SAM-dependent_MTases_sf"/>
</dbReference>
<sequence length="268" mass="31321">MAYFREIFRPQLKPAFWAKTFLHLVTPGGYGYIRELRSRQDASYNHERDKHEVRHKHHGQGGWKAEKDETGLLKRDYASYDEYLTHQKLKLDEMVKIKGGFSNFDIFDYRLKFYVRFRQLLTLLPSDAKILCCGARQGTEVEVLRDLGFTNAIGIDLNPGDGNPLVRPGDMMNLDFPDNSLDLLYTNCVDHAFDLEKMIAEHSRVLKPNGYLLYDIGVNMEEGGGPFEAISWDRTEDIVIRLLRTFREVVRIEREKQWLWVLLRSKMA</sequence>
<keyword evidence="4" id="KW-1185">Reference proteome</keyword>
<dbReference type="OrthoDB" id="932345at2"/>
<dbReference type="Pfam" id="PF08241">
    <property type="entry name" value="Methyltransf_11"/>
    <property type="match status" value="1"/>
</dbReference>
<keyword evidence="3" id="KW-0489">Methyltransferase</keyword>
<dbReference type="CDD" id="cd02440">
    <property type="entry name" value="AdoMet_MTases"/>
    <property type="match status" value="1"/>
</dbReference>
<evidence type="ECO:0000313" key="3">
    <source>
        <dbReference type="EMBL" id="GAT32014.1"/>
    </source>
</evidence>
<evidence type="ECO:0000259" key="2">
    <source>
        <dbReference type="Pfam" id="PF08241"/>
    </source>
</evidence>
<reference evidence="4" key="1">
    <citation type="journal article" date="2017" name="Genome Announc.">
        <title>Draft Genome Sequence of Terrimicrobium sacchariphilum NM-5T, a Facultative Anaerobic Soil Bacterium of the Class Spartobacteria.</title>
        <authorList>
            <person name="Qiu Y.L."/>
            <person name="Tourlousse D.M."/>
            <person name="Matsuura N."/>
            <person name="Ohashi A."/>
            <person name="Sekiguchi Y."/>
        </authorList>
    </citation>
    <scope>NUCLEOTIDE SEQUENCE [LARGE SCALE GENOMIC DNA]</scope>
    <source>
        <strain evidence="4">NM-5</strain>
    </source>
</reference>
<dbReference type="AlphaFoldDB" id="A0A146G4R0"/>
<dbReference type="GO" id="GO:0032259">
    <property type="term" value="P:methylation"/>
    <property type="evidence" value="ECO:0007669"/>
    <property type="project" value="UniProtKB-KW"/>
</dbReference>
<dbReference type="GO" id="GO:0008757">
    <property type="term" value="F:S-adenosylmethionine-dependent methyltransferase activity"/>
    <property type="evidence" value="ECO:0007669"/>
    <property type="project" value="InterPro"/>
</dbReference>
<dbReference type="Proteomes" id="UP000076023">
    <property type="component" value="Unassembled WGS sequence"/>
</dbReference>
<dbReference type="STRING" id="690879.TSACC_2411"/>
<dbReference type="InParanoid" id="A0A146G4R0"/>
<dbReference type="RefSeq" id="WP_075077874.1">
    <property type="nucleotide sequence ID" value="NZ_BDCO01000002.1"/>
</dbReference>
<feature type="domain" description="Methyltransferase type 11" evidence="2">
    <location>
        <begin position="131"/>
        <end position="213"/>
    </location>
</feature>
<evidence type="ECO:0000256" key="1">
    <source>
        <dbReference type="SAM" id="MobiDB-lite"/>
    </source>
</evidence>
<protein>
    <submittedName>
        <fullName evidence="3">Methyltransferase domain-containing protein</fullName>
    </submittedName>
</protein>
<dbReference type="PANTHER" id="PTHR45085:SF2">
    <property type="entry name" value="F21J9.14"/>
    <property type="match status" value="1"/>
</dbReference>
<keyword evidence="3" id="KW-0808">Transferase</keyword>
<evidence type="ECO:0000313" key="4">
    <source>
        <dbReference type="Proteomes" id="UP000076023"/>
    </source>
</evidence>
<gene>
    <name evidence="3" type="ORF">TSACC_2411</name>
</gene>
<dbReference type="Gene3D" id="3.40.50.150">
    <property type="entry name" value="Vaccinia Virus protein VP39"/>
    <property type="match status" value="1"/>
</dbReference>
<dbReference type="PANTHER" id="PTHR45085">
    <property type="entry name" value="F21J9.14"/>
    <property type="match status" value="1"/>
</dbReference>
<comment type="caution">
    <text evidence="3">The sequence shown here is derived from an EMBL/GenBank/DDBJ whole genome shotgun (WGS) entry which is preliminary data.</text>
</comment>
<feature type="region of interest" description="Disordered" evidence="1">
    <location>
        <begin position="44"/>
        <end position="65"/>
    </location>
</feature>
<dbReference type="InterPro" id="IPR013216">
    <property type="entry name" value="Methyltransf_11"/>
</dbReference>
<organism evidence="3 4">
    <name type="scientific">Terrimicrobium sacchariphilum</name>
    <dbReference type="NCBI Taxonomy" id="690879"/>
    <lineage>
        <taxon>Bacteria</taxon>
        <taxon>Pseudomonadati</taxon>
        <taxon>Verrucomicrobiota</taxon>
        <taxon>Terrimicrobiia</taxon>
        <taxon>Terrimicrobiales</taxon>
        <taxon>Terrimicrobiaceae</taxon>
        <taxon>Terrimicrobium</taxon>
    </lineage>
</organism>
<dbReference type="SUPFAM" id="SSF53335">
    <property type="entry name" value="S-adenosyl-L-methionine-dependent methyltransferases"/>
    <property type="match status" value="1"/>
</dbReference>
<proteinExistence type="predicted"/>
<name>A0A146G4R0_TERSA</name>
<accession>A0A146G4R0</accession>
<dbReference type="EMBL" id="BDCO01000002">
    <property type="protein sequence ID" value="GAT32014.1"/>
    <property type="molecule type" value="Genomic_DNA"/>
</dbReference>